<proteinExistence type="predicted"/>
<comment type="caution">
    <text evidence="2">The sequence shown here is derived from an EMBL/GenBank/DDBJ whole genome shotgun (WGS) entry which is preliminary data.</text>
</comment>
<feature type="compositionally biased region" description="Polar residues" evidence="1">
    <location>
        <begin position="714"/>
        <end position="724"/>
    </location>
</feature>
<evidence type="ECO:0000313" key="3">
    <source>
        <dbReference type="Proteomes" id="UP001465755"/>
    </source>
</evidence>
<keyword evidence="3" id="KW-1185">Reference proteome</keyword>
<dbReference type="AlphaFoldDB" id="A0AAW1PEN8"/>
<sequence length="731" mass="76697">MASRTKDSEFKMPASVAISLRATSVGLMSERPSGLRSRQGSVVAASSPAGTPSASLAPPFVSPFANTDPNQGFSDRIFASASRGGPADGPLQLSNPKFRQAFLSSLSAGSGSDGEAHKETSGQSGPFSNLTSMLPTLGNGKTLMTSISKRRAARRASQVLETVPDLSPMADEEGEFSAGKRSGARSRRRTASACSDEAPGPIAEHEDGTHIEGNADSPSGGHLSSSHSGKKGFVGLFACFAPPGQTLSSGGHKSKKGDALGKLASEEFSRKGSWGLAPVNADNNEVVVAFSQVPLPARGSGADSIWSEGPGTPGTPSSPAPKHRMRPSLGTLQADFISRVPDSPWGPMRPSLGTLQEDFISRVPHSPWESSAPECVAEPMQHDSSDDVLLHQSSTSARLRTYSADPLDMRRAASTPEAESLPRVAGILDSGSSDAHHANQDECQQSWMDIYWSCGTSSPDARSSHTVTESCASEGPSTSGHASNQVPHVPRIIIPSQDSLPISAPASPTRTSKFSLQDLNLTTAPTPQGGPPTPHTHKDSPAPSPRVQSPRMTHFSVHGTAQPKPPRTSKTLNATKMSYEEWMAAQEAVDRGFAAAAGDASGSESERGALSEVRPRQGDDKLVGGVQEDESAVEGVAEEAADCTTTSKPEGKEAQGLKWDHEEAEKHATLLSPSHSELAMLMNGEGDQLLQDLSRTGTPLGYANPSQEGKRITSRPSHQENTSKAAIRLQG</sequence>
<feature type="compositionally biased region" description="Polar residues" evidence="1">
    <location>
        <begin position="498"/>
        <end position="521"/>
    </location>
</feature>
<feature type="compositionally biased region" description="Low complexity" evidence="1">
    <location>
        <begin position="217"/>
        <end position="227"/>
    </location>
</feature>
<feature type="region of interest" description="Disordered" evidence="1">
    <location>
        <begin position="298"/>
        <end position="326"/>
    </location>
</feature>
<feature type="region of interest" description="Disordered" evidence="1">
    <location>
        <begin position="458"/>
        <end position="485"/>
    </location>
</feature>
<evidence type="ECO:0000313" key="2">
    <source>
        <dbReference type="EMBL" id="KAK9808398.1"/>
    </source>
</evidence>
<feature type="compositionally biased region" description="Polar residues" evidence="1">
    <location>
        <begin position="121"/>
        <end position="134"/>
    </location>
</feature>
<protein>
    <recommendedName>
        <fullName evidence="4">Proteophosphoglycan ppg4</fullName>
    </recommendedName>
</protein>
<gene>
    <name evidence="2" type="ORF">WJX73_000381</name>
</gene>
<feature type="region of interest" description="Disordered" evidence="1">
    <location>
        <begin position="595"/>
        <end position="658"/>
    </location>
</feature>
<dbReference type="Proteomes" id="UP001465755">
    <property type="component" value="Unassembled WGS sequence"/>
</dbReference>
<feature type="region of interest" description="Disordered" evidence="1">
    <location>
        <begin position="690"/>
        <end position="731"/>
    </location>
</feature>
<evidence type="ECO:0008006" key="4">
    <source>
        <dbReference type="Google" id="ProtNLM"/>
    </source>
</evidence>
<feature type="compositionally biased region" description="Acidic residues" evidence="1">
    <location>
        <begin position="627"/>
        <end position="641"/>
    </location>
</feature>
<feature type="region of interest" description="Disordered" evidence="1">
    <location>
        <begin position="148"/>
        <end position="227"/>
    </location>
</feature>
<feature type="region of interest" description="Disordered" evidence="1">
    <location>
        <begin position="498"/>
        <end position="551"/>
    </location>
</feature>
<reference evidence="2 3" key="1">
    <citation type="journal article" date="2024" name="Nat. Commun.">
        <title>Phylogenomics reveals the evolutionary origins of lichenization in chlorophyte algae.</title>
        <authorList>
            <person name="Puginier C."/>
            <person name="Libourel C."/>
            <person name="Otte J."/>
            <person name="Skaloud P."/>
            <person name="Haon M."/>
            <person name="Grisel S."/>
            <person name="Petersen M."/>
            <person name="Berrin J.G."/>
            <person name="Delaux P.M."/>
            <person name="Dal Grande F."/>
            <person name="Keller J."/>
        </authorList>
    </citation>
    <scope>NUCLEOTIDE SEQUENCE [LARGE SCALE GENOMIC DNA]</scope>
    <source>
        <strain evidence="2 3">SAG 2036</strain>
    </source>
</reference>
<feature type="region of interest" description="Disordered" evidence="1">
    <location>
        <begin position="364"/>
        <end position="388"/>
    </location>
</feature>
<organism evidence="2 3">
    <name type="scientific">Symbiochloris irregularis</name>
    <dbReference type="NCBI Taxonomy" id="706552"/>
    <lineage>
        <taxon>Eukaryota</taxon>
        <taxon>Viridiplantae</taxon>
        <taxon>Chlorophyta</taxon>
        <taxon>core chlorophytes</taxon>
        <taxon>Trebouxiophyceae</taxon>
        <taxon>Trebouxiales</taxon>
        <taxon>Trebouxiaceae</taxon>
        <taxon>Symbiochloris</taxon>
    </lineage>
</organism>
<feature type="compositionally biased region" description="Basic and acidic residues" evidence="1">
    <location>
        <begin position="604"/>
        <end position="622"/>
    </location>
</feature>
<feature type="compositionally biased region" description="Low complexity" evidence="1">
    <location>
        <begin position="40"/>
        <end position="59"/>
    </location>
</feature>
<feature type="compositionally biased region" description="Polar residues" evidence="1">
    <location>
        <begin position="64"/>
        <end position="73"/>
    </location>
</feature>
<feature type="compositionally biased region" description="Low complexity" evidence="1">
    <location>
        <begin position="101"/>
        <end position="110"/>
    </location>
</feature>
<feature type="compositionally biased region" description="Basic and acidic residues" evidence="1">
    <location>
        <begin position="649"/>
        <end position="658"/>
    </location>
</feature>
<accession>A0AAW1PEN8</accession>
<name>A0AAW1PEN8_9CHLO</name>
<feature type="region of interest" description="Disordered" evidence="1">
    <location>
        <begin position="29"/>
        <end position="136"/>
    </location>
</feature>
<evidence type="ECO:0000256" key="1">
    <source>
        <dbReference type="SAM" id="MobiDB-lite"/>
    </source>
</evidence>
<dbReference type="EMBL" id="JALJOQ010000023">
    <property type="protein sequence ID" value="KAK9808398.1"/>
    <property type="molecule type" value="Genomic_DNA"/>
</dbReference>